<dbReference type="PANTHER" id="PTHR33799:SF1">
    <property type="entry name" value="PTS SYSTEM MANNOSE-SPECIFIC EIIAB COMPONENT-RELATED"/>
    <property type="match status" value="1"/>
</dbReference>
<evidence type="ECO:0000256" key="5">
    <source>
        <dbReference type="ARBA" id="ARBA00022679"/>
    </source>
</evidence>
<dbReference type="SUPFAM" id="SSF53062">
    <property type="entry name" value="PTS system fructose IIA component-like"/>
    <property type="match status" value="1"/>
</dbReference>
<dbReference type="GO" id="GO:0016020">
    <property type="term" value="C:membrane"/>
    <property type="evidence" value="ECO:0007669"/>
    <property type="project" value="InterPro"/>
</dbReference>
<dbReference type="KEGG" id="pef:A7E78_01270"/>
<organism evidence="9 10">
    <name type="scientific">Syntrophotalea acetylenivorans</name>
    <dbReference type="NCBI Taxonomy" id="1842532"/>
    <lineage>
        <taxon>Bacteria</taxon>
        <taxon>Pseudomonadati</taxon>
        <taxon>Thermodesulfobacteriota</taxon>
        <taxon>Desulfuromonadia</taxon>
        <taxon>Desulfuromonadales</taxon>
        <taxon>Syntrophotaleaceae</taxon>
        <taxon>Syntrophotalea</taxon>
    </lineage>
</organism>
<dbReference type="AlphaFoldDB" id="A0A1L3GL30"/>
<evidence type="ECO:0000256" key="7">
    <source>
        <dbReference type="ARBA" id="ARBA00022777"/>
    </source>
</evidence>
<accession>A0A1L3GL30</accession>
<gene>
    <name evidence="9" type="ORF">A7E78_01270</name>
</gene>
<evidence type="ECO:0000256" key="4">
    <source>
        <dbReference type="ARBA" id="ARBA00022597"/>
    </source>
</evidence>
<proteinExistence type="predicted"/>
<dbReference type="OrthoDB" id="9794368at2"/>
<evidence type="ECO:0000256" key="6">
    <source>
        <dbReference type="ARBA" id="ARBA00022683"/>
    </source>
</evidence>
<reference evidence="9 10" key="1">
    <citation type="journal article" date="2017" name="Genome Announc.">
        <title>Complete Genome Sequences of Two Acetylene-Fermenting Pelobacter acetylenicus Strains.</title>
        <authorList>
            <person name="Sutton J.M."/>
            <person name="Baesman S.M."/>
            <person name="Fierst J.L."/>
            <person name="Poret-Peterson A.T."/>
            <person name="Oremland R.S."/>
            <person name="Dunlap D.S."/>
            <person name="Akob D.M."/>
        </authorList>
    </citation>
    <scope>NUCLEOTIDE SEQUENCE [LARGE SCALE GENOMIC DNA]</scope>
    <source>
        <strain evidence="9 10">SFB93</strain>
    </source>
</reference>
<dbReference type="RefSeq" id="WP_072282571.1">
    <property type="nucleotide sequence ID" value="NZ_CP015519.1"/>
</dbReference>
<dbReference type="GO" id="GO:0009401">
    <property type="term" value="P:phosphoenolpyruvate-dependent sugar phosphotransferase system"/>
    <property type="evidence" value="ECO:0007669"/>
    <property type="project" value="UniProtKB-KW"/>
</dbReference>
<dbReference type="Proteomes" id="UP000182517">
    <property type="component" value="Chromosome"/>
</dbReference>
<sequence length="138" mass="14451">MIGIVIATHSNMAQGLVSAAEMILGSLPGVKAISIGQNDGPEDIRQHFTAALDELDLAGDGVLILTDMFGGTPSNIGLSFMSNARVEVLSGVSLPMLLKACNARNELSLEALAVEVKEYALKSILLASQLLKEQGSSR</sequence>
<dbReference type="CDD" id="cd00006">
    <property type="entry name" value="PTS_IIA_man"/>
    <property type="match status" value="1"/>
</dbReference>
<feature type="domain" description="PTS EIIA type-4" evidence="8">
    <location>
        <begin position="1"/>
        <end position="124"/>
    </location>
</feature>
<name>A0A1L3GL30_9BACT</name>
<keyword evidence="2" id="KW-0813">Transport</keyword>
<evidence type="ECO:0000259" key="8">
    <source>
        <dbReference type="PROSITE" id="PS51096"/>
    </source>
</evidence>
<evidence type="ECO:0000313" key="9">
    <source>
        <dbReference type="EMBL" id="APG26610.1"/>
    </source>
</evidence>
<protein>
    <recommendedName>
        <fullName evidence="8">PTS EIIA type-4 domain-containing protein</fullName>
    </recommendedName>
</protein>
<dbReference type="PANTHER" id="PTHR33799">
    <property type="entry name" value="PTS PERMEASE-RELATED-RELATED"/>
    <property type="match status" value="1"/>
</dbReference>
<keyword evidence="3" id="KW-0963">Cytoplasm</keyword>
<dbReference type="InterPro" id="IPR033887">
    <property type="entry name" value="PTS_IIA_man"/>
</dbReference>
<evidence type="ECO:0000313" key="10">
    <source>
        <dbReference type="Proteomes" id="UP000182517"/>
    </source>
</evidence>
<evidence type="ECO:0000256" key="2">
    <source>
        <dbReference type="ARBA" id="ARBA00022448"/>
    </source>
</evidence>
<dbReference type="GO" id="GO:0005737">
    <property type="term" value="C:cytoplasm"/>
    <property type="evidence" value="ECO:0007669"/>
    <property type="project" value="UniProtKB-SubCell"/>
</dbReference>
<dbReference type="PROSITE" id="PS51096">
    <property type="entry name" value="PTS_EIIA_TYPE_4"/>
    <property type="match status" value="1"/>
</dbReference>
<dbReference type="STRING" id="1842532.A7E78_01270"/>
<dbReference type="Pfam" id="PF03610">
    <property type="entry name" value="EIIA-man"/>
    <property type="match status" value="1"/>
</dbReference>
<keyword evidence="7" id="KW-0418">Kinase</keyword>
<dbReference type="EMBL" id="CP015519">
    <property type="protein sequence ID" value="APG26610.1"/>
    <property type="molecule type" value="Genomic_DNA"/>
</dbReference>
<dbReference type="InterPro" id="IPR004701">
    <property type="entry name" value="PTS_EIIA_man-typ"/>
</dbReference>
<keyword evidence="5" id="KW-0808">Transferase</keyword>
<keyword evidence="4" id="KW-0762">Sugar transport</keyword>
<dbReference type="GO" id="GO:0016301">
    <property type="term" value="F:kinase activity"/>
    <property type="evidence" value="ECO:0007669"/>
    <property type="project" value="UniProtKB-KW"/>
</dbReference>
<evidence type="ECO:0000256" key="1">
    <source>
        <dbReference type="ARBA" id="ARBA00004496"/>
    </source>
</evidence>
<comment type="subcellular location">
    <subcellularLocation>
        <location evidence="1">Cytoplasm</location>
    </subcellularLocation>
</comment>
<dbReference type="Gene3D" id="3.40.50.510">
    <property type="entry name" value="Phosphotransferase system, mannose-type IIA component"/>
    <property type="match status" value="1"/>
</dbReference>
<evidence type="ECO:0000256" key="3">
    <source>
        <dbReference type="ARBA" id="ARBA00022490"/>
    </source>
</evidence>
<dbReference type="InterPro" id="IPR036662">
    <property type="entry name" value="PTS_EIIA_man-typ_sf"/>
</dbReference>
<keyword evidence="10" id="KW-1185">Reference proteome</keyword>
<dbReference type="InterPro" id="IPR051471">
    <property type="entry name" value="Bacterial_PTS_sugar_comp"/>
</dbReference>
<keyword evidence="6" id="KW-0598">Phosphotransferase system</keyword>